<dbReference type="InterPro" id="IPR027368">
    <property type="entry name" value="MnmE_dom2"/>
</dbReference>
<dbReference type="InterPro" id="IPR018948">
    <property type="entry name" value="GTP-bd_TrmE_N"/>
</dbReference>
<dbReference type="RefSeq" id="WP_145088393.1">
    <property type="nucleotide sequence ID" value="NZ_CP036274.1"/>
</dbReference>
<evidence type="ECO:0000256" key="1">
    <source>
        <dbReference type="ARBA" id="ARBA00011043"/>
    </source>
</evidence>
<evidence type="ECO:0000256" key="4">
    <source>
        <dbReference type="ARBA" id="ARBA00022958"/>
    </source>
</evidence>
<dbReference type="Pfam" id="PF10396">
    <property type="entry name" value="TrmE_N"/>
    <property type="match status" value="1"/>
</dbReference>
<evidence type="ECO:0000313" key="11">
    <source>
        <dbReference type="Proteomes" id="UP000315017"/>
    </source>
</evidence>
<dbReference type="GO" id="GO:0030488">
    <property type="term" value="P:tRNA methylation"/>
    <property type="evidence" value="ECO:0007669"/>
    <property type="project" value="TreeGrafter"/>
</dbReference>
<protein>
    <recommendedName>
        <fullName evidence="6">tRNA modification GTPase MnmE</fullName>
        <ecNumber evidence="6">3.6.-.-</ecNumber>
    </recommendedName>
</protein>
<keyword evidence="11" id="KW-1185">Reference proteome</keyword>
<dbReference type="CDD" id="cd14858">
    <property type="entry name" value="TrmE_N"/>
    <property type="match status" value="1"/>
</dbReference>
<evidence type="ECO:0000259" key="9">
    <source>
        <dbReference type="Pfam" id="PF12631"/>
    </source>
</evidence>
<dbReference type="GO" id="GO:0005525">
    <property type="term" value="F:GTP binding"/>
    <property type="evidence" value="ECO:0007669"/>
    <property type="project" value="UniProtKB-UniRule"/>
</dbReference>
<dbReference type="Gene3D" id="1.20.120.430">
    <property type="entry name" value="tRNA modification GTPase MnmE domain 2"/>
    <property type="match status" value="1"/>
</dbReference>
<dbReference type="Gene3D" id="3.30.1360.120">
    <property type="entry name" value="Probable tRNA modification gtpase trme, domain 1"/>
    <property type="match status" value="1"/>
</dbReference>
<keyword evidence="3 6" id="KW-0547">Nucleotide-binding</keyword>
<comment type="similarity">
    <text evidence="1 6">Belongs to the TRAFAC class TrmE-Era-EngA-EngB-Septin-like GTPase superfamily. TrmE GTPase family.</text>
</comment>
<organism evidence="10 11">
    <name type="scientific">Anatilimnocola aggregata</name>
    <dbReference type="NCBI Taxonomy" id="2528021"/>
    <lineage>
        <taxon>Bacteria</taxon>
        <taxon>Pseudomonadati</taxon>
        <taxon>Planctomycetota</taxon>
        <taxon>Planctomycetia</taxon>
        <taxon>Pirellulales</taxon>
        <taxon>Pirellulaceae</taxon>
        <taxon>Anatilimnocola</taxon>
    </lineage>
</organism>
<dbReference type="SUPFAM" id="SSF52540">
    <property type="entry name" value="P-loop containing nucleoside triphosphate hydrolases"/>
    <property type="match status" value="1"/>
</dbReference>
<dbReference type="OrthoDB" id="9805918at2"/>
<dbReference type="InterPro" id="IPR005225">
    <property type="entry name" value="Small_GTP-bd"/>
</dbReference>
<dbReference type="NCBIfam" id="TIGR00231">
    <property type="entry name" value="small_GTP"/>
    <property type="match status" value="1"/>
</dbReference>
<dbReference type="GO" id="GO:0005829">
    <property type="term" value="C:cytosol"/>
    <property type="evidence" value="ECO:0007669"/>
    <property type="project" value="TreeGrafter"/>
</dbReference>
<dbReference type="Proteomes" id="UP000315017">
    <property type="component" value="Chromosome"/>
</dbReference>
<feature type="binding site" evidence="6">
    <location>
        <position position="89"/>
    </location>
    <ligand>
        <name>(6S)-5-formyl-5,6,7,8-tetrahydrofolate</name>
        <dbReference type="ChEBI" id="CHEBI:57457"/>
    </ligand>
</feature>
<dbReference type="InterPro" id="IPR004520">
    <property type="entry name" value="GTPase_MnmE"/>
</dbReference>
<comment type="function">
    <text evidence="6">Exhibits a very high intrinsic GTPase hydrolysis rate. Involved in the addition of a carboxymethylaminomethyl (cmnm) group at the wobble position (U34) of certain tRNAs, forming tRNA-cmnm(5)s(2)U34.</text>
</comment>
<feature type="binding site" evidence="6">
    <location>
        <position position="260"/>
    </location>
    <ligand>
        <name>Mg(2+)</name>
        <dbReference type="ChEBI" id="CHEBI:18420"/>
    </ligand>
</feature>
<dbReference type="EC" id="3.6.-.-" evidence="6"/>
<dbReference type="GO" id="GO:0046872">
    <property type="term" value="F:metal ion binding"/>
    <property type="evidence" value="ECO:0007669"/>
    <property type="project" value="UniProtKB-KW"/>
</dbReference>
<dbReference type="PANTHER" id="PTHR42714:SF2">
    <property type="entry name" value="TRNA MODIFICATION GTPASE GTPBP3, MITOCHONDRIAL"/>
    <property type="match status" value="1"/>
</dbReference>
<dbReference type="Pfam" id="PF12631">
    <property type="entry name" value="MnmE_helical"/>
    <property type="match status" value="1"/>
</dbReference>
<keyword evidence="2 6" id="KW-0819">tRNA processing</keyword>
<keyword evidence="6" id="KW-0479">Metal-binding</keyword>
<dbReference type="InterPro" id="IPR027266">
    <property type="entry name" value="TrmE/GcvT-like"/>
</dbReference>
<dbReference type="AlphaFoldDB" id="A0A517YBL4"/>
<feature type="binding site" evidence="6">
    <location>
        <position position="460"/>
    </location>
    <ligand>
        <name>(6S)-5-formyl-5,6,7,8-tetrahydrofolate</name>
        <dbReference type="ChEBI" id="CHEBI:57457"/>
    </ligand>
</feature>
<feature type="domain" description="GTP-binding protein TrmE N-terminal" evidence="8">
    <location>
        <begin position="8"/>
        <end position="128"/>
    </location>
</feature>
<comment type="cofactor">
    <cofactor evidence="6">
        <name>K(+)</name>
        <dbReference type="ChEBI" id="CHEBI:29103"/>
    </cofactor>
    <text evidence="6">Binds 1 potassium ion per subunit.</text>
</comment>
<keyword evidence="5 6" id="KW-0342">GTP-binding</keyword>
<keyword evidence="6" id="KW-0460">Magnesium</keyword>
<accession>A0A517YBL4</accession>
<feature type="domain" description="G" evidence="7">
    <location>
        <begin position="227"/>
        <end position="341"/>
    </location>
</feature>
<keyword evidence="6" id="KW-0963">Cytoplasm</keyword>
<dbReference type="GO" id="GO:0003924">
    <property type="term" value="F:GTPase activity"/>
    <property type="evidence" value="ECO:0007669"/>
    <property type="project" value="UniProtKB-UniRule"/>
</dbReference>
<feature type="binding site" evidence="6">
    <location>
        <position position="128"/>
    </location>
    <ligand>
        <name>(6S)-5-formyl-5,6,7,8-tetrahydrofolate</name>
        <dbReference type="ChEBI" id="CHEBI:57457"/>
    </ligand>
</feature>
<evidence type="ECO:0000313" key="10">
    <source>
        <dbReference type="EMBL" id="QDU27512.1"/>
    </source>
</evidence>
<feature type="binding site" evidence="6">
    <location>
        <begin position="254"/>
        <end position="260"/>
    </location>
    <ligand>
        <name>GTP</name>
        <dbReference type="ChEBI" id="CHEBI:37565"/>
    </ligand>
</feature>
<name>A0A517YBL4_9BACT</name>
<dbReference type="Pfam" id="PF01926">
    <property type="entry name" value="MMR_HSR1"/>
    <property type="match status" value="1"/>
</dbReference>
<evidence type="ECO:0000256" key="2">
    <source>
        <dbReference type="ARBA" id="ARBA00022694"/>
    </source>
</evidence>
<dbReference type="SUPFAM" id="SSF103025">
    <property type="entry name" value="Folate-binding domain"/>
    <property type="match status" value="1"/>
</dbReference>
<dbReference type="Gene3D" id="3.40.50.300">
    <property type="entry name" value="P-loop containing nucleotide triphosphate hydrolases"/>
    <property type="match status" value="1"/>
</dbReference>
<feature type="domain" description="MnmE helical" evidence="9">
    <location>
        <begin position="131"/>
        <end position="457"/>
    </location>
</feature>
<dbReference type="GO" id="GO:0002098">
    <property type="term" value="P:tRNA wobble uridine modification"/>
    <property type="evidence" value="ECO:0007669"/>
    <property type="project" value="TreeGrafter"/>
</dbReference>
<evidence type="ECO:0000256" key="6">
    <source>
        <dbReference type="HAMAP-Rule" id="MF_00379"/>
    </source>
</evidence>
<dbReference type="InterPro" id="IPR025867">
    <property type="entry name" value="MnmE_helical"/>
</dbReference>
<gene>
    <name evidence="10" type="primary">mnmE_1</name>
    <name evidence="6" type="synonym">mnmE</name>
    <name evidence="6" type="synonym">trmE</name>
    <name evidence="10" type="ORF">ETAA8_26000</name>
</gene>
<reference evidence="10 11" key="1">
    <citation type="submission" date="2019-02" db="EMBL/GenBank/DDBJ databases">
        <title>Deep-cultivation of Planctomycetes and their phenomic and genomic characterization uncovers novel biology.</title>
        <authorList>
            <person name="Wiegand S."/>
            <person name="Jogler M."/>
            <person name="Boedeker C."/>
            <person name="Pinto D."/>
            <person name="Vollmers J."/>
            <person name="Rivas-Marin E."/>
            <person name="Kohn T."/>
            <person name="Peeters S.H."/>
            <person name="Heuer A."/>
            <person name="Rast P."/>
            <person name="Oberbeckmann S."/>
            <person name="Bunk B."/>
            <person name="Jeske O."/>
            <person name="Meyerdierks A."/>
            <person name="Storesund J.E."/>
            <person name="Kallscheuer N."/>
            <person name="Luecker S."/>
            <person name="Lage O.M."/>
            <person name="Pohl T."/>
            <person name="Merkel B.J."/>
            <person name="Hornburger P."/>
            <person name="Mueller R.-W."/>
            <person name="Bruemmer F."/>
            <person name="Labrenz M."/>
            <person name="Spormann A.M."/>
            <person name="Op den Camp H."/>
            <person name="Overmann J."/>
            <person name="Amann R."/>
            <person name="Jetten M.S.M."/>
            <person name="Mascher T."/>
            <person name="Medema M.H."/>
            <person name="Devos D.P."/>
            <person name="Kaster A.-K."/>
            <person name="Ovreas L."/>
            <person name="Rohde M."/>
            <person name="Galperin M.Y."/>
            <person name="Jogler C."/>
        </authorList>
    </citation>
    <scope>NUCLEOTIDE SEQUENCE [LARGE SCALE GENOMIC DNA]</scope>
    <source>
        <strain evidence="10 11">ETA_A8</strain>
    </source>
</reference>
<feature type="binding site" evidence="6">
    <location>
        <begin position="279"/>
        <end position="282"/>
    </location>
    <ligand>
        <name>GTP</name>
        <dbReference type="ChEBI" id="CHEBI:37565"/>
    </ligand>
</feature>
<dbReference type="InterPro" id="IPR006073">
    <property type="entry name" value="GTP-bd"/>
</dbReference>
<dbReference type="EMBL" id="CP036274">
    <property type="protein sequence ID" value="QDU27512.1"/>
    <property type="molecule type" value="Genomic_DNA"/>
</dbReference>
<evidence type="ECO:0000259" key="7">
    <source>
        <dbReference type="Pfam" id="PF01926"/>
    </source>
</evidence>
<sequence>MSLEMDDTIVAIASATGGSYEGIIRLSGPATEKLLQQTLRSAPTNRKKASATIQCLLLVRGSDGVERSLPAIVYLWRTSRSYTRQPLAEIYLPGSPPLLDLAISALCAAGARLARPGEFTLRAFLAGRLDLTQAEAVLGVIEARDAAELQTALAQLAGGLSHRLAEVRNQLLDLLAHLEAGLDFVDEDIEFITRADLQTQVAAAATAVRAVAEQLQSRAETSSTAPRVVLLGEPNAGKSSLLNALANEQAAIVSPMAGTTRDYLARLLVVSGKQFQLIDTAGIETASNADQIGSDAQDHRQQQQAQADLEVVCIDSTQPVSLAVTKQLARSTQQRIVVLTKCDLDDGRHPNRFSLPSPALRTSATTGAGLNELRTAIVAALDLAPSESLAVPATAIRCSASLQAAAASLAAASDLANSGASEEWIAAELRLSLDELGQVVGAIYTDDILDRVFSRFCIGK</sequence>
<comment type="subunit">
    <text evidence="6">Homodimer. Heterotetramer of two MnmE and two MnmG subunits.</text>
</comment>
<evidence type="ECO:0000256" key="3">
    <source>
        <dbReference type="ARBA" id="ARBA00022741"/>
    </source>
</evidence>
<keyword evidence="6 10" id="KW-0378">Hydrolase</keyword>
<feature type="binding site" evidence="6">
    <location>
        <position position="239"/>
    </location>
    <ligand>
        <name>Mg(2+)</name>
        <dbReference type="ChEBI" id="CHEBI:18420"/>
    </ligand>
</feature>
<evidence type="ECO:0000256" key="5">
    <source>
        <dbReference type="ARBA" id="ARBA00023134"/>
    </source>
</evidence>
<dbReference type="KEGG" id="aagg:ETAA8_26000"/>
<dbReference type="InterPro" id="IPR027417">
    <property type="entry name" value="P-loop_NTPase"/>
</dbReference>
<feature type="binding site" evidence="6">
    <location>
        <begin position="235"/>
        <end position="240"/>
    </location>
    <ligand>
        <name>GTP</name>
        <dbReference type="ChEBI" id="CHEBI:37565"/>
    </ligand>
</feature>
<evidence type="ECO:0000259" key="8">
    <source>
        <dbReference type="Pfam" id="PF10396"/>
    </source>
</evidence>
<comment type="caution">
    <text evidence="6">Lacks conserved residue(s) required for the propagation of feature annotation.</text>
</comment>
<dbReference type="PANTHER" id="PTHR42714">
    <property type="entry name" value="TRNA MODIFICATION GTPASE GTPBP3"/>
    <property type="match status" value="1"/>
</dbReference>
<feature type="binding site" evidence="6">
    <location>
        <position position="25"/>
    </location>
    <ligand>
        <name>(6S)-5-formyl-5,6,7,8-tetrahydrofolate</name>
        <dbReference type="ChEBI" id="CHEBI:57457"/>
    </ligand>
</feature>
<dbReference type="HAMAP" id="MF_00379">
    <property type="entry name" value="GTPase_MnmE"/>
    <property type="match status" value="1"/>
</dbReference>
<comment type="subcellular location">
    <subcellularLocation>
        <location evidence="6">Cytoplasm</location>
    </subcellularLocation>
</comment>
<proteinExistence type="inferred from homology"/>
<keyword evidence="4 6" id="KW-0630">Potassium</keyword>